<dbReference type="SUPFAM" id="SSF53659">
    <property type="entry name" value="Isocitrate/Isopropylmalate dehydrogenase-like"/>
    <property type="match status" value="1"/>
</dbReference>
<evidence type="ECO:0000256" key="1">
    <source>
        <dbReference type="ARBA" id="ARBA00009125"/>
    </source>
</evidence>
<gene>
    <name evidence="4" type="primary">mtxX</name>
    <name evidence="4" type="ORF">R6Y96_04755</name>
</gene>
<name>A0AAX4FXT8_9EURY</name>
<evidence type="ECO:0000313" key="4">
    <source>
        <dbReference type="EMBL" id="WOX58547.1"/>
    </source>
</evidence>
<organism evidence="4 5">
    <name type="scientific">Methanoculleus receptaculi</name>
    <dbReference type="NCBI Taxonomy" id="394967"/>
    <lineage>
        <taxon>Archaea</taxon>
        <taxon>Methanobacteriati</taxon>
        <taxon>Methanobacteriota</taxon>
        <taxon>Stenosarchaea group</taxon>
        <taxon>Methanomicrobia</taxon>
        <taxon>Methanomicrobiales</taxon>
        <taxon>Methanomicrobiaceae</taxon>
        <taxon>Methanoculleus</taxon>
    </lineage>
</organism>
<dbReference type="KEGG" id="mrc:R6Y96_04755"/>
<keyword evidence="2" id="KW-0489">Methyltransferase</keyword>
<dbReference type="RefSeq" id="WP_318622377.1">
    <property type="nucleotide sequence ID" value="NZ_CP137642.1"/>
</dbReference>
<comment type="similarity">
    <text evidence="1">Belongs to the MtxX family.</text>
</comment>
<keyword evidence="3" id="KW-0808">Transferase</keyword>
<evidence type="ECO:0000256" key="2">
    <source>
        <dbReference type="ARBA" id="ARBA00022603"/>
    </source>
</evidence>
<dbReference type="GO" id="GO:0032259">
    <property type="term" value="P:methylation"/>
    <property type="evidence" value="ECO:0007669"/>
    <property type="project" value="UniProtKB-KW"/>
</dbReference>
<accession>A0AAX4FXT8</accession>
<keyword evidence="5" id="KW-1185">Reference proteome</keyword>
<dbReference type="NCBIfam" id="TIGR03270">
    <property type="entry name" value="methan_mark_4"/>
    <property type="match status" value="1"/>
</dbReference>
<dbReference type="AlphaFoldDB" id="A0AAX4FXT8"/>
<dbReference type="Proteomes" id="UP001305652">
    <property type="component" value="Chromosome"/>
</dbReference>
<dbReference type="InterPro" id="IPR016764">
    <property type="entry name" value="MeTrfase_MtxX_xsu"/>
</dbReference>
<protein>
    <submittedName>
        <fullName evidence="4">Methanogenesis marker protein Mmp4/MtxX</fullName>
    </submittedName>
</protein>
<sequence>MPVTIGLGAAKAEAKILSVARAVRGEVNLVLFAPPGTADSFGDEVTVIEAEEPEAAIVEALYTGRIDAAVRGTLPASTTLKALKQAAGVDRLERIALLETPDGHLFLLAPVGVDEGWTVGQKVRFASAGRDIARRFGLPEGVAVLSGGRFGDLGRHPAVDRTMADAELVARLSGAEHIEILVEEVPGRYGLVIAPDGITGNLIFRTLALLGGGRGHGAPVVNIDRIFVDTSRASADYTNAIMLAKSLVLPEKP</sequence>
<dbReference type="Gene3D" id="3.40.718.10">
    <property type="entry name" value="Isopropylmalate Dehydrogenase"/>
    <property type="match status" value="1"/>
</dbReference>
<evidence type="ECO:0000256" key="3">
    <source>
        <dbReference type="ARBA" id="ARBA00022679"/>
    </source>
</evidence>
<dbReference type="EMBL" id="CP137642">
    <property type="protein sequence ID" value="WOX58547.1"/>
    <property type="molecule type" value="Genomic_DNA"/>
</dbReference>
<proteinExistence type="inferred from homology"/>
<dbReference type="GeneID" id="85732442"/>
<reference evidence="4 5" key="1">
    <citation type="submission" date="2023-10" db="EMBL/GenBank/DDBJ databases">
        <title>The complete genome sequence of Methanoculleus receptaculi DSM 18860.</title>
        <authorList>
            <person name="Lai S.-J."/>
            <person name="You Y.-T."/>
            <person name="Chen S.-C."/>
        </authorList>
    </citation>
    <scope>NUCLEOTIDE SEQUENCE [LARGE SCALE GENOMIC DNA]</scope>
    <source>
        <strain evidence="4 5">DSM 18860</strain>
    </source>
</reference>
<dbReference type="GO" id="GO:0008168">
    <property type="term" value="F:methyltransferase activity"/>
    <property type="evidence" value="ECO:0007669"/>
    <property type="project" value="UniProtKB-KW"/>
</dbReference>
<evidence type="ECO:0000313" key="5">
    <source>
        <dbReference type="Proteomes" id="UP001305652"/>
    </source>
</evidence>